<evidence type="ECO:0000256" key="4">
    <source>
        <dbReference type="SAM" id="MobiDB-lite"/>
    </source>
</evidence>
<protein>
    <recommendedName>
        <fullName evidence="5">Dehydrogenase E1 component domain-containing protein</fullName>
    </recommendedName>
</protein>
<evidence type="ECO:0000256" key="3">
    <source>
        <dbReference type="ARBA" id="ARBA00023052"/>
    </source>
</evidence>
<keyword evidence="7" id="KW-1185">Reference proteome</keyword>
<dbReference type="Gene3D" id="3.40.50.970">
    <property type="match status" value="1"/>
</dbReference>
<dbReference type="Pfam" id="PF00676">
    <property type="entry name" value="E1_dh"/>
    <property type="match status" value="1"/>
</dbReference>
<dbReference type="EMBL" id="VNIM01000141">
    <property type="protein sequence ID" value="TVV70128.1"/>
    <property type="molecule type" value="Genomic_DNA"/>
</dbReference>
<evidence type="ECO:0000313" key="7">
    <source>
        <dbReference type="Proteomes" id="UP000318681"/>
    </source>
</evidence>
<dbReference type="AlphaFoldDB" id="A0A558QSL6"/>
<feature type="compositionally biased region" description="Basic residues" evidence="4">
    <location>
        <begin position="100"/>
        <end position="111"/>
    </location>
</feature>
<reference evidence="6 7" key="1">
    <citation type="submission" date="2019-07" db="EMBL/GenBank/DDBJ databases">
        <title>Sphingomonas solaris sp. nov., isolated from a solar panel from Boston, Massachusetts.</title>
        <authorList>
            <person name="Tanner K."/>
            <person name="Pascual J."/>
            <person name="Mancuso C."/>
            <person name="Pereto J."/>
            <person name="Khalil A."/>
            <person name="Vilanova C."/>
        </authorList>
    </citation>
    <scope>NUCLEOTIDE SEQUENCE [LARGE SCALE GENOMIC DNA]</scope>
    <source>
        <strain evidence="6 7">R4DWN</strain>
    </source>
</reference>
<evidence type="ECO:0000259" key="5">
    <source>
        <dbReference type="Pfam" id="PF00676"/>
    </source>
</evidence>
<dbReference type="InterPro" id="IPR029061">
    <property type="entry name" value="THDP-binding"/>
</dbReference>
<dbReference type="SUPFAM" id="SSF52518">
    <property type="entry name" value="Thiamin diphosphate-binding fold (THDP-binding)"/>
    <property type="match status" value="1"/>
</dbReference>
<dbReference type="GO" id="GO:0016624">
    <property type="term" value="F:oxidoreductase activity, acting on the aldehyde or oxo group of donors, disulfide as acceptor"/>
    <property type="evidence" value="ECO:0007669"/>
    <property type="project" value="InterPro"/>
</dbReference>
<feature type="region of interest" description="Disordered" evidence="4">
    <location>
        <begin position="43"/>
        <end position="140"/>
    </location>
</feature>
<dbReference type="Proteomes" id="UP000318681">
    <property type="component" value="Unassembled WGS sequence"/>
</dbReference>
<evidence type="ECO:0000256" key="2">
    <source>
        <dbReference type="ARBA" id="ARBA00023002"/>
    </source>
</evidence>
<feature type="compositionally biased region" description="Basic residues" evidence="4">
    <location>
        <begin position="228"/>
        <end position="240"/>
    </location>
</feature>
<feature type="compositionally biased region" description="Basic and acidic residues" evidence="4">
    <location>
        <begin position="43"/>
        <end position="52"/>
    </location>
</feature>
<proteinExistence type="predicted"/>
<feature type="domain" description="Dehydrogenase E1 component" evidence="5">
    <location>
        <begin position="1"/>
        <end position="55"/>
    </location>
</feature>
<sequence>NGFGEGTAASYACGTPDLAARAAAFGMPAVAVAGTDFFAVHDPGGEAGERGRGGKARPPATHAIPAPARASSGADSPGNFRVGPSRPRPRPQAVAQALPSRHRGWPWRGFHHQGAATPGPDSRPGPAAVCRGAQPGGPGRICREIRLAETICVRGVERPRSGCCDRERSDRGQKRVPCRFRHPAVDARHRRGTGEAGAADRDAGPRHAGAGGRHDDRRGNGCGGLAPVHRRLRPPGRWRVARAGEGAAKPRDGPHVAIVLRTPS</sequence>
<evidence type="ECO:0000256" key="1">
    <source>
        <dbReference type="ARBA" id="ARBA00001964"/>
    </source>
</evidence>
<feature type="region of interest" description="Disordered" evidence="4">
    <location>
        <begin position="188"/>
        <end position="264"/>
    </location>
</feature>
<name>A0A558QSL6_9SPHN</name>
<dbReference type="InterPro" id="IPR001017">
    <property type="entry name" value="DH_E1"/>
</dbReference>
<gene>
    <name evidence="6" type="ORF">FOY91_19815</name>
</gene>
<feature type="non-terminal residue" evidence="6">
    <location>
        <position position="1"/>
    </location>
</feature>
<accession>A0A558QSL6</accession>
<organism evidence="6 7">
    <name type="scientific">Alterirhizorhabdus solaris</name>
    <dbReference type="NCBI Taxonomy" id="2529389"/>
    <lineage>
        <taxon>Bacteria</taxon>
        <taxon>Pseudomonadati</taxon>
        <taxon>Pseudomonadota</taxon>
        <taxon>Alphaproteobacteria</taxon>
        <taxon>Sphingomonadales</taxon>
        <taxon>Rhizorhabdaceae</taxon>
        <taxon>Alterirhizorhabdus</taxon>
    </lineage>
</organism>
<evidence type="ECO:0000313" key="6">
    <source>
        <dbReference type="EMBL" id="TVV70128.1"/>
    </source>
</evidence>
<comment type="caution">
    <text evidence="6">The sequence shown here is derived from an EMBL/GenBank/DDBJ whole genome shotgun (WGS) entry which is preliminary data.</text>
</comment>
<keyword evidence="3" id="KW-0786">Thiamine pyrophosphate</keyword>
<keyword evidence="2" id="KW-0560">Oxidoreductase</keyword>
<comment type="cofactor">
    <cofactor evidence="1">
        <name>thiamine diphosphate</name>
        <dbReference type="ChEBI" id="CHEBI:58937"/>
    </cofactor>
</comment>